<proteinExistence type="predicted"/>
<evidence type="ECO:0000313" key="2">
    <source>
        <dbReference type="Proteomes" id="UP000798662"/>
    </source>
</evidence>
<protein>
    <submittedName>
        <fullName evidence="1">Uncharacterized protein</fullName>
    </submittedName>
</protein>
<sequence length="714" mass="76195">MEAVADQLSGLAVNGGRPREGAGSPESDACPFPRRPLPGERNVLVTSALPYCNNVPHLGNLIGAVLSADVYARYLRQRGVNVVYVCGTDEYGTATENKAQAEGVSPRTICDRYTALHKSVYDWFDIRFDHFGRTSTPSQTAIVHEMFWALHGAGLVFPDDVHQLYCAATCNRPLSDRYVVGTCPRCGYEDARGDQCDSCSELLNPAELLRPRCATCGKTPETRASRHLFLDLPALASAVEGWSKDTQAGGGIWSANAVAMTRTWLRDGLEPRCITRDLDWGVPVPLEGFTDKVFYVWFDAPIGYLSITAEYAPDHWREWWEAGDRPPLPPTPSSLGSRRPWTMVQHLSTTEYLQYESGKFSKSRGVGVFGTDARDTNIAPAVWRYYLLVNRPEAADATFTWADLRAKNNDELLNNVGNFMHRTATFLASSFDAVMPELNGTVAAVVDATATINGELAAYHEAFAGLSLKAALKRAMAVARLGNQFLQTAQPWHSVKTDRKAAGSALAFSASVVVLLAGLLEPFLGQGWSTAALARLGVDRTDAVVCLADTFSPPLLPAGHRTAAKPTPLFSLISAADAEGFRSRFGGAPAAGAAAGAAAAAPAATGAFVLDLRVGRVATVEPHGESDRLYVATVDVGETAPDGTPSTRTLVAGLRDAYTADDLLGRPVVVACNMAPATLAGVQSQAMILAAEKKKPPGDAAARADGEAAARPGG</sequence>
<name>A0ACC3C3C8_PYRYE</name>
<evidence type="ECO:0000313" key="1">
    <source>
        <dbReference type="EMBL" id="KAK1864358.1"/>
    </source>
</evidence>
<organism evidence="1 2">
    <name type="scientific">Pyropia yezoensis</name>
    <name type="common">Susabi-nori</name>
    <name type="synonym">Porphyra yezoensis</name>
    <dbReference type="NCBI Taxonomy" id="2788"/>
    <lineage>
        <taxon>Eukaryota</taxon>
        <taxon>Rhodophyta</taxon>
        <taxon>Bangiophyceae</taxon>
        <taxon>Bangiales</taxon>
        <taxon>Bangiaceae</taxon>
        <taxon>Pyropia</taxon>
    </lineage>
</organism>
<keyword evidence="2" id="KW-1185">Reference proteome</keyword>
<reference evidence="1" key="1">
    <citation type="submission" date="2019-11" db="EMBL/GenBank/DDBJ databases">
        <title>Nori genome reveals adaptations in red seaweeds to the harsh intertidal environment.</title>
        <authorList>
            <person name="Wang D."/>
            <person name="Mao Y."/>
        </authorList>
    </citation>
    <scope>NUCLEOTIDE SEQUENCE</scope>
    <source>
        <tissue evidence="1">Gametophyte</tissue>
    </source>
</reference>
<gene>
    <name evidence="1" type="ORF">I4F81_006906</name>
</gene>
<dbReference type="Proteomes" id="UP000798662">
    <property type="component" value="Chromosome 2"/>
</dbReference>
<dbReference type="EMBL" id="CM020619">
    <property type="protein sequence ID" value="KAK1864358.1"/>
    <property type="molecule type" value="Genomic_DNA"/>
</dbReference>
<comment type="caution">
    <text evidence="1">The sequence shown here is derived from an EMBL/GenBank/DDBJ whole genome shotgun (WGS) entry which is preliminary data.</text>
</comment>
<accession>A0ACC3C3C8</accession>